<comment type="caution">
    <text evidence="1">The sequence shown here is derived from an EMBL/GenBank/DDBJ whole genome shotgun (WGS) entry which is preliminary data.</text>
</comment>
<protein>
    <submittedName>
        <fullName evidence="1">Uncharacterized protein</fullName>
    </submittedName>
</protein>
<evidence type="ECO:0000313" key="2">
    <source>
        <dbReference type="Proteomes" id="UP000192319"/>
    </source>
</evidence>
<organism evidence="1 2">
    <name type="scientific">Mycobacterium alsense</name>
    <dbReference type="NCBI Taxonomy" id="324058"/>
    <lineage>
        <taxon>Bacteria</taxon>
        <taxon>Bacillati</taxon>
        <taxon>Actinomycetota</taxon>
        <taxon>Actinomycetes</taxon>
        <taxon>Mycobacteriales</taxon>
        <taxon>Mycobacteriaceae</taxon>
        <taxon>Mycobacterium</taxon>
    </lineage>
</organism>
<dbReference type="EMBL" id="MVHD01000046">
    <property type="protein sequence ID" value="OQZ88807.1"/>
    <property type="molecule type" value="Genomic_DNA"/>
</dbReference>
<sequence>MTNFQVATDPESRPSASWAGRLAVLKSRAVPDDDPRIIECRQALAYHRVQRAINAETGQLSRPGVDRLLTQLRGAAS</sequence>
<gene>
    <name evidence="1" type="ORF">BST11_21020</name>
</gene>
<proteinExistence type="predicted"/>
<name>A0ABX3R4A4_9MYCO</name>
<accession>A0ABX3R4A4</accession>
<keyword evidence="2" id="KW-1185">Reference proteome</keyword>
<evidence type="ECO:0000313" key="1">
    <source>
        <dbReference type="EMBL" id="OQZ88807.1"/>
    </source>
</evidence>
<dbReference type="Proteomes" id="UP000192319">
    <property type="component" value="Unassembled WGS sequence"/>
</dbReference>
<reference evidence="1 2" key="1">
    <citation type="submission" date="2017-02" db="EMBL/GenBank/DDBJ databases">
        <title>The new phylogeny of genus Mycobacterium.</title>
        <authorList>
            <person name="Tortoli E."/>
            <person name="Trovato A."/>
            <person name="Cirillo D.M."/>
        </authorList>
    </citation>
    <scope>NUCLEOTIDE SEQUENCE [LARGE SCALE GENOMIC DNA]</scope>
    <source>
        <strain evidence="1 2">DSM 45230</strain>
    </source>
</reference>